<dbReference type="RefSeq" id="WP_157105158.1">
    <property type="nucleotide sequence ID" value="NZ_JAAXOM010000009.1"/>
</dbReference>
<dbReference type="EMBL" id="JAAXOM010000009">
    <property type="protein sequence ID" value="NKX91124.1"/>
    <property type="molecule type" value="Genomic_DNA"/>
</dbReference>
<comment type="caution">
    <text evidence="2">The sequence shown here is derived from an EMBL/GenBank/DDBJ whole genome shotgun (WGS) entry which is preliminary data.</text>
</comment>
<reference evidence="2 3" key="1">
    <citation type="submission" date="2020-04" db="EMBL/GenBank/DDBJ databases">
        <title>MicrobeNet Type strains.</title>
        <authorList>
            <person name="Nicholson A.C."/>
        </authorList>
    </citation>
    <scope>NUCLEOTIDE SEQUENCE [LARGE SCALE GENOMIC DNA]</scope>
    <source>
        <strain evidence="2 3">DSM 44960</strain>
    </source>
</reference>
<evidence type="ECO:0000256" key="1">
    <source>
        <dbReference type="SAM" id="MobiDB-lite"/>
    </source>
</evidence>
<accession>A0A846WER8</accession>
<proteinExistence type="predicted"/>
<feature type="region of interest" description="Disordered" evidence="1">
    <location>
        <begin position="1"/>
        <end position="59"/>
    </location>
</feature>
<dbReference type="AlphaFoldDB" id="A0A846WER8"/>
<protein>
    <submittedName>
        <fullName evidence="2">Uncharacterized protein</fullName>
    </submittedName>
</protein>
<evidence type="ECO:0000313" key="3">
    <source>
        <dbReference type="Proteomes" id="UP000572007"/>
    </source>
</evidence>
<name>A0A846WER8_9NOCA</name>
<organism evidence="2 3">
    <name type="scientific">Nocardia coubleae</name>
    <dbReference type="NCBI Taxonomy" id="356147"/>
    <lineage>
        <taxon>Bacteria</taxon>
        <taxon>Bacillati</taxon>
        <taxon>Actinomycetota</taxon>
        <taxon>Actinomycetes</taxon>
        <taxon>Mycobacteriales</taxon>
        <taxon>Nocardiaceae</taxon>
        <taxon>Nocardia</taxon>
    </lineage>
</organism>
<sequence>MPEQTRDSTPPQGRRTRRTAPGSGLALCGLGIRPIRPRPFPRAGGLCPEVHPQTPPDQD</sequence>
<gene>
    <name evidence="2" type="ORF">HGA10_27960</name>
</gene>
<keyword evidence="3" id="KW-1185">Reference proteome</keyword>
<evidence type="ECO:0000313" key="2">
    <source>
        <dbReference type="EMBL" id="NKX91124.1"/>
    </source>
</evidence>
<dbReference type="Proteomes" id="UP000572007">
    <property type="component" value="Unassembled WGS sequence"/>
</dbReference>